<evidence type="ECO:0000256" key="1">
    <source>
        <dbReference type="ARBA" id="ARBA00022729"/>
    </source>
</evidence>
<accession>A0ABV0N665</accession>
<feature type="chain" id="PRO_5047497110" description="Ig-like domain-containing protein" evidence="6">
    <location>
        <begin position="23"/>
        <end position="185"/>
    </location>
</feature>
<keyword evidence="1 6" id="KW-0732">Signal</keyword>
<name>A0ABV0N665_9TELE</name>
<dbReference type="InterPro" id="IPR013106">
    <property type="entry name" value="Ig_V-set"/>
</dbReference>
<dbReference type="InterPro" id="IPR003599">
    <property type="entry name" value="Ig_sub"/>
</dbReference>
<evidence type="ECO:0000256" key="6">
    <source>
        <dbReference type="SAM" id="SignalP"/>
    </source>
</evidence>
<evidence type="ECO:0000256" key="5">
    <source>
        <dbReference type="ARBA" id="ARBA00043266"/>
    </source>
</evidence>
<evidence type="ECO:0000256" key="2">
    <source>
        <dbReference type="ARBA" id="ARBA00023130"/>
    </source>
</evidence>
<proteinExistence type="predicted"/>
<dbReference type="Pfam" id="PF07686">
    <property type="entry name" value="V-set"/>
    <property type="match status" value="1"/>
</dbReference>
<dbReference type="InterPro" id="IPR013783">
    <property type="entry name" value="Ig-like_fold"/>
</dbReference>
<feature type="domain" description="Ig-like" evidence="7">
    <location>
        <begin position="23"/>
        <end position="127"/>
    </location>
</feature>
<dbReference type="Gene3D" id="2.60.40.10">
    <property type="entry name" value="Immunoglobulins"/>
    <property type="match status" value="1"/>
</dbReference>
<dbReference type="PROSITE" id="PS50835">
    <property type="entry name" value="IG_LIKE"/>
    <property type="match status" value="1"/>
</dbReference>
<dbReference type="InterPro" id="IPR036179">
    <property type="entry name" value="Ig-like_dom_sf"/>
</dbReference>
<organism evidence="8 9">
    <name type="scientific">Goodea atripinnis</name>
    <dbReference type="NCBI Taxonomy" id="208336"/>
    <lineage>
        <taxon>Eukaryota</taxon>
        <taxon>Metazoa</taxon>
        <taxon>Chordata</taxon>
        <taxon>Craniata</taxon>
        <taxon>Vertebrata</taxon>
        <taxon>Euteleostomi</taxon>
        <taxon>Actinopterygii</taxon>
        <taxon>Neopterygii</taxon>
        <taxon>Teleostei</taxon>
        <taxon>Neoteleostei</taxon>
        <taxon>Acanthomorphata</taxon>
        <taxon>Ovalentaria</taxon>
        <taxon>Atherinomorphae</taxon>
        <taxon>Cyprinodontiformes</taxon>
        <taxon>Goodeidae</taxon>
        <taxon>Goodea</taxon>
    </lineage>
</organism>
<dbReference type="InterPro" id="IPR051287">
    <property type="entry name" value="TCR_variable_region"/>
</dbReference>
<gene>
    <name evidence="8" type="ORF">GOODEAATRI_032936</name>
</gene>
<evidence type="ECO:0000313" key="9">
    <source>
        <dbReference type="Proteomes" id="UP001476798"/>
    </source>
</evidence>
<dbReference type="SMART" id="SM00406">
    <property type="entry name" value="IGv"/>
    <property type="match status" value="1"/>
</dbReference>
<dbReference type="EMBL" id="JAHRIO010026467">
    <property type="protein sequence ID" value="MEQ2166882.1"/>
    <property type="molecule type" value="Genomic_DNA"/>
</dbReference>
<dbReference type="Proteomes" id="UP001476798">
    <property type="component" value="Unassembled WGS sequence"/>
</dbReference>
<dbReference type="SMART" id="SM00409">
    <property type="entry name" value="IG"/>
    <property type="match status" value="1"/>
</dbReference>
<keyword evidence="5" id="KW-1279">T cell receptor</keyword>
<dbReference type="PANTHER" id="PTHR19367:SF18">
    <property type="entry name" value="T CELL RECEPTOR ALPHA VARIABLE 16"/>
    <property type="match status" value="1"/>
</dbReference>
<keyword evidence="9" id="KW-1185">Reference proteome</keyword>
<keyword evidence="3" id="KW-0675">Receptor</keyword>
<feature type="signal peptide" evidence="6">
    <location>
        <begin position="1"/>
        <end position="22"/>
    </location>
</feature>
<keyword evidence="4" id="KW-0393">Immunoglobulin domain</keyword>
<dbReference type="SUPFAM" id="SSF48726">
    <property type="entry name" value="Immunoglobulin"/>
    <property type="match status" value="1"/>
</dbReference>
<dbReference type="InterPro" id="IPR007110">
    <property type="entry name" value="Ig-like_dom"/>
</dbReference>
<evidence type="ECO:0000256" key="3">
    <source>
        <dbReference type="ARBA" id="ARBA00023170"/>
    </source>
</evidence>
<evidence type="ECO:0000313" key="8">
    <source>
        <dbReference type="EMBL" id="MEQ2166882.1"/>
    </source>
</evidence>
<keyword evidence="2" id="KW-1064">Adaptive immunity</keyword>
<keyword evidence="5" id="KW-0391">Immunity</keyword>
<comment type="caution">
    <text evidence="8">The sequence shown here is derived from an EMBL/GenBank/DDBJ whole genome shotgun (WGS) entry which is preliminary data.</text>
</comment>
<protein>
    <recommendedName>
        <fullName evidence="7">Ig-like domain-containing protein</fullName>
    </recommendedName>
</protein>
<evidence type="ECO:0000259" key="7">
    <source>
        <dbReference type="PROSITE" id="PS50835"/>
    </source>
</evidence>
<evidence type="ECO:0000256" key="4">
    <source>
        <dbReference type="ARBA" id="ARBA00023319"/>
    </source>
</evidence>
<reference evidence="8 9" key="1">
    <citation type="submission" date="2021-06" db="EMBL/GenBank/DDBJ databases">
        <authorList>
            <person name="Palmer J.M."/>
        </authorList>
    </citation>
    <scope>NUCLEOTIDE SEQUENCE [LARGE SCALE GENOMIC DNA]</scope>
    <source>
        <strain evidence="8 9">GA_2019</strain>
        <tissue evidence="8">Muscle</tissue>
    </source>
</reference>
<sequence>MLSLLTSGFILLVLLIRTGVNCQQLTALKTEESSLEGGSVTLTCSYTKGSANYLFWYRQNPGKPPEFLKSHSPSGRAEHLDRLKFEGSKEEMKMTISSAAVTDSAVYYCAVKPTVTGNTRTLYKNLQYSTTSTRGPDESGCRIMRCSCWNQTLIYSVRKQHLHLVPLQQFKVGEVSGNQWNLQLG</sequence>
<dbReference type="PANTHER" id="PTHR19367">
    <property type="entry name" value="T-CELL RECEPTOR ALPHA CHAIN V REGION"/>
    <property type="match status" value="1"/>
</dbReference>